<dbReference type="Gene3D" id="1.20.58.390">
    <property type="entry name" value="Neurotransmitter-gated ion-channel transmembrane domain"/>
    <property type="match status" value="1"/>
</dbReference>
<comment type="caution">
    <text evidence="5">Lacks conserved residue(s) required for the propagation of feature annotation.</text>
</comment>
<evidence type="ECO:0000256" key="1">
    <source>
        <dbReference type="ARBA" id="ARBA00004141"/>
    </source>
</evidence>
<dbReference type="InterPro" id="IPR018000">
    <property type="entry name" value="Neurotransmitter_ion_chnl_CS"/>
</dbReference>
<dbReference type="InterPro" id="IPR006202">
    <property type="entry name" value="Neur_chan_lig-bd"/>
</dbReference>
<organism evidence="7 8">
    <name type="scientific">Elysia marginata</name>
    <dbReference type="NCBI Taxonomy" id="1093978"/>
    <lineage>
        <taxon>Eukaryota</taxon>
        <taxon>Metazoa</taxon>
        <taxon>Spiralia</taxon>
        <taxon>Lophotrochozoa</taxon>
        <taxon>Mollusca</taxon>
        <taxon>Gastropoda</taxon>
        <taxon>Heterobranchia</taxon>
        <taxon>Euthyneura</taxon>
        <taxon>Panpulmonata</taxon>
        <taxon>Sacoglossa</taxon>
        <taxon>Placobranchoidea</taxon>
        <taxon>Plakobranchidae</taxon>
        <taxon>Elysia</taxon>
    </lineage>
</organism>
<sequence>MIMYTALRILSIGFLLPFRFLVIAQTYNQTAELMQNLFNRYNKNIRPVLNQSNAIDVITTIRLRNIEHMSEKDQTITLSTVIVMEWADDLLTWNPSEYGNITLINPGADMTWLPPLNLDGMMSDKQLLVDTSLVTPLTVRYNGSVLWFTNVRLIKACMMDMTYFPNDEHSCQWPIHFHTYAAHQVKIILRSLSVNEGKFIQNVEYELFPEPLTLLRYRDGLQDYEVILLSFKIRRHPQMFVINLMFPTVALSFLNILVFVLPADSGEKGGPR</sequence>
<dbReference type="GO" id="GO:0016020">
    <property type="term" value="C:membrane"/>
    <property type="evidence" value="ECO:0007669"/>
    <property type="project" value="UniProtKB-SubCell"/>
</dbReference>
<keyword evidence="4 5" id="KW-0472">Membrane</keyword>
<dbReference type="SUPFAM" id="SSF63712">
    <property type="entry name" value="Nicotinic receptor ligand binding domain-like"/>
    <property type="match status" value="1"/>
</dbReference>
<keyword evidence="8" id="KW-1185">Reference proteome</keyword>
<evidence type="ECO:0000259" key="6">
    <source>
        <dbReference type="Pfam" id="PF02931"/>
    </source>
</evidence>
<accession>A0AAV4HBB2</accession>
<dbReference type="InterPro" id="IPR006201">
    <property type="entry name" value="Neur_channel"/>
</dbReference>
<evidence type="ECO:0000313" key="8">
    <source>
        <dbReference type="Proteomes" id="UP000762676"/>
    </source>
</evidence>
<dbReference type="GO" id="GO:0005230">
    <property type="term" value="F:extracellular ligand-gated monoatomic ion channel activity"/>
    <property type="evidence" value="ECO:0007669"/>
    <property type="project" value="InterPro"/>
</dbReference>
<dbReference type="Proteomes" id="UP000762676">
    <property type="component" value="Unassembled WGS sequence"/>
</dbReference>
<gene>
    <name evidence="7" type="ORF">ElyMa_002675900</name>
</gene>
<dbReference type="InterPro" id="IPR036719">
    <property type="entry name" value="Neuro-gated_channel_TM_sf"/>
</dbReference>
<dbReference type="Pfam" id="PF02931">
    <property type="entry name" value="Neur_chan_LBD"/>
    <property type="match status" value="1"/>
</dbReference>
<dbReference type="CDD" id="cd18989">
    <property type="entry name" value="LGIC_ECD_cation"/>
    <property type="match status" value="1"/>
</dbReference>
<evidence type="ECO:0000256" key="3">
    <source>
        <dbReference type="ARBA" id="ARBA00022989"/>
    </source>
</evidence>
<keyword evidence="5" id="KW-0406">Ion transport</keyword>
<proteinExistence type="inferred from homology"/>
<dbReference type="EMBL" id="BMAT01005523">
    <property type="protein sequence ID" value="GFR94772.1"/>
    <property type="molecule type" value="Genomic_DNA"/>
</dbReference>
<keyword evidence="5" id="KW-0407">Ion channel</keyword>
<keyword evidence="2 5" id="KW-0812">Transmembrane</keyword>
<evidence type="ECO:0000256" key="5">
    <source>
        <dbReference type="RuleBase" id="RU000687"/>
    </source>
</evidence>
<dbReference type="PROSITE" id="PS00236">
    <property type="entry name" value="NEUROTR_ION_CHANNEL"/>
    <property type="match status" value="1"/>
</dbReference>
<dbReference type="PRINTS" id="PR00252">
    <property type="entry name" value="NRIONCHANNEL"/>
</dbReference>
<dbReference type="Gene3D" id="2.70.170.10">
    <property type="entry name" value="Neurotransmitter-gated ion-channel ligand-binding domain"/>
    <property type="match status" value="1"/>
</dbReference>
<protein>
    <submittedName>
        <fullName evidence="7">Neuronal acetylcholine receptor subunit beta-3</fullName>
    </submittedName>
</protein>
<comment type="subcellular location">
    <subcellularLocation>
        <location evidence="1">Membrane</location>
        <topology evidence="1">Multi-pass membrane protein</topology>
    </subcellularLocation>
</comment>
<reference evidence="7 8" key="1">
    <citation type="journal article" date="2021" name="Elife">
        <title>Chloroplast acquisition without the gene transfer in kleptoplastic sea slugs, Plakobranchus ocellatus.</title>
        <authorList>
            <person name="Maeda T."/>
            <person name="Takahashi S."/>
            <person name="Yoshida T."/>
            <person name="Shimamura S."/>
            <person name="Takaki Y."/>
            <person name="Nagai Y."/>
            <person name="Toyoda A."/>
            <person name="Suzuki Y."/>
            <person name="Arimoto A."/>
            <person name="Ishii H."/>
            <person name="Satoh N."/>
            <person name="Nishiyama T."/>
            <person name="Hasebe M."/>
            <person name="Maruyama T."/>
            <person name="Minagawa J."/>
            <person name="Obokata J."/>
            <person name="Shigenobu S."/>
        </authorList>
    </citation>
    <scope>NUCLEOTIDE SEQUENCE [LARGE SCALE GENOMIC DNA]</scope>
</reference>
<keyword evidence="7" id="KW-0675">Receptor</keyword>
<keyword evidence="3 5" id="KW-1133">Transmembrane helix</keyword>
<name>A0AAV4HBB2_9GAST</name>
<dbReference type="FunFam" id="2.70.170.10:FF:000028">
    <property type="entry name" value="AcetylCholine Receptor"/>
    <property type="match status" value="1"/>
</dbReference>
<evidence type="ECO:0000313" key="7">
    <source>
        <dbReference type="EMBL" id="GFR94772.1"/>
    </source>
</evidence>
<dbReference type="SUPFAM" id="SSF90112">
    <property type="entry name" value="Neurotransmitter-gated ion-channel transmembrane pore"/>
    <property type="match status" value="1"/>
</dbReference>
<comment type="caution">
    <text evidence="7">The sequence shown here is derived from an EMBL/GenBank/DDBJ whole genome shotgun (WGS) entry which is preliminary data.</text>
</comment>
<keyword evidence="5" id="KW-0813">Transport</keyword>
<evidence type="ECO:0000256" key="2">
    <source>
        <dbReference type="ARBA" id="ARBA00022692"/>
    </source>
</evidence>
<evidence type="ECO:0000256" key="4">
    <source>
        <dbReference type="ARBA" id="ARBA00023136"/>
    </source>
</evidence>
<dbReference type="InterPro" id="IPR036734">
    <property type="entry name" value="Neur_chan_lig-bd_sf"/>
</dbReference>
<feature type="transmembrane region" description="Helical" evidence="5">
    <location>
        <begin position="240"/>
        <end position="263"/>
    </location>
</feature>
<dbReference type="AlphaFoldDB" id="A0AAV4HBB2"/>
<dbReference type="InterPro" id="IPR038050">
    <property type="entry name" value="Neuro_actylchol_rec"/>
</dbReference>
<dbReference type="GO" id="GO:0004888">
    <property type="term" value="F:transmembrane signaling receptor activity"/>
    <property type="evidence" value="ECO:0007669"/>
    <property type="project" value="InterPro"/>
</dbReference>
<comment type="similarity">
    <text evidence="5">Belongs to the ligand-gated ion channel (TC 1.A.9) family.</text>
</comment>
<dbReference type="PANTHER" id="PTHR18945">
    <property type="entry name" value="NEUROTRANSMITTER GATED ION CHANNEL"/>
    <property type="match status" value="1"/>
</dbReference>
<feature type="domain" description="Neurotransmitter-gated ion-channel ligand-binding" evidence="6">
    <location>
        <begin position="32"/>
        <end position="237"/>
    </location>
</feature>